<name>A0A6N2SV47_9BIFI</name>
<dbReference type="PANTHER" id="PTHR36113:SF1">
    <property type="entry name" value="GLYOXALASE_BLEOMYCIN RESISTANCE PROTEIN_DIOXYGENASE"/>
    <property type="match status" value="1"/>
</dbReference>
<reference evidence="2 4" key="1">
    <citation type="journal article" date="2019" name="Nat. Med.">
        <title>A library of human gut bacterial isolates paired with longitudinal multiomics data enables mechanistic microbiome research.</title>
        <authorList>
            <person name="Poyet M."/>
            <person name="Groussin M."/>
            <person name="Gibbons S.M."/>
            <person name="Avila-Pacheco J."/>
            <person name="Jiang X."/>
            <person name="Kearney S.M."/>
            <person name="Perrotta A.R."/>
            <person name="Berdy B."/>
            <person name="Zhao S."/>
            <person name="Lieberman T.D."/>
            <person name="Swanson P.K."/>
            <person name="Smith M."/>
            <person name="Roesemann S."/>
            <person name="Alexander J.E."/>
            <person name="Rich S.A."/>
            <person name="Livny J."/>
            <person name="Vlamakis H."/>
            <person name="Clish C."/>
            <person name="Bullock K."/>
            <person name="Deik A."/>
            <person name="Scott J."/>
            <person name="Pierce K.A."/>
            <person name="Xavier R.J."/>
            <person name="Alm E.J."/>
        </authorList>
    </citation>
    <scope>NUCLEOTIDE SEQUENCE [LARGE SCALE GENOMIC DNA]</scope>
    <source>
        <strain evidence="2 4">BIOML-A2</strain>
    </source>
</reference>
<evidence type="ECO:0000259" key="1">
    <source>
        <dbReference type="PROSITE" id="PS51819"/>
    </source>
</evidence>
<dbReference type="InterPro" id="IPR051332">
    <property type="entry name" value="Fosfomycin_Res_Enzymes"/>
</dbReference>
<organism evidence="3">
    <name type="scientific">Bifidobacterium dentium</name>
    <dbReference type="NCBI Taxonomy" id="1689"/>
    <lineage>
        <taxon>Bacteria</taxon>
        <taxon>Bacillati</taxon>
        <taxon>Actinomycetota</taxon>
        <taxon>Actinomycetes</taxon>
        <taxon>Bifidobacteriales</taxon>
        <taxon>Bifidobacteriaceae</taxon>
        <taxon>Bifidobacterium</taxon>
    </lineage>
</organism>
<evidence type="ECO:0000313" key="4">
    <source>
        <dbReference type="Proteomes" id="UP000429211"/>
    </source>
</evidence>
<dbReference type="RefSeq" id="WP_003841530.1">
    <property type="nucleotide sequence ID" value="NZ_BCYE01000025.1"/>
</dbReference>
<dbReference type="AlphaFoldDB" id="A0A6N2SV47"/>
<dbReference type="InterPro" id="IPR004360">
    <property type="entry name" value="Glyas_Fos-R_dOase_dom"/>
</dbReference>
<dbReference type="Proteomes" id="UP000429211">
    <property type="component" value="Unassembled WGS sequence"/>
</dbReference>
<reference evidence="3" key="2">
    <citation type="submission" date="2019-11" db="EMBL/GenBank/DDBJ databases">
        <authorList>
            <person name="Feng L."/>
        </authorList>
    </citation>
    <scope>NUCLEOTIDE SEQUENCE</scope>
    <source>
        <strain evidence="3">BdentiumLFYP24</strain>
    </source>
</reference>
<feature type="domain" description="VOC" evidence="1">
    <location>
        <begin position="2"/>
        <end position="126"/>
    </location>
</feature>
<dbReference type="PROSITE" id="PS51819">
    <property type="entry name" value="VOC"/>
    <property type="match status" value="1"/>
</dbReference>
<dbReference type="Gene3D" id="3.10.180.10">
    <property type="entry name" value="2,3-Dihydroxybiphenyl 1,2-Dioxygenase, domain 1"/>
    <property type="match status" value="1"/>
</dbReference>
<accession>A0A6N2SV47</accession>
<protein>
    <submittedName>
        <fullName evidence="2 3">Glyoxalase</fullName>
    </submittedName>
</protein>
<dbReference type="PANTHER" id="PTHR36113">
    <property type="entry name" value="LYASE, PUTATIVE-RELATED-RELATED"/>
    <property type="match status" value="1"/>
</dbReference>
<proteinExistence type="predicted"/>
<evidence type="ECO:0000313" key="3">
    <source>
        <dbReference type="EMBL" id="VYS96151.1"/>
    </source>
</evidence>
<dbReference type="Pfam" id="PF00903">
    <property type="entry name" value="Glyoxalase"/>
    <property type="match status" value="1"/>
</dbReference>
<gene>
    <name evidence="3" type="ORF">BDLFYP24_01657</name>
    <name evidence="2" type="ORF">GBB04_06450</name>
</gene>
<dbReference type="EMBL" id="WDPD01000005">
    <property type="protein sequence ID" value="KAB7460694.1"/>
    <property type="molecule type" value="Genomic_DNA"/>
</dbReference>
<dbReference type="InterPro" id="IPR029068">
    <property type="entry name" value="Glyas_Bleomycin-R_OHBP_Dase"/>
</dbReference>
<sequence length="126" mass="14284">MNIGHVAIYVKDLEESARFFETYFQGKRNELYVNPNTGFSSYFLSFDDSTRLELMNIPVISEPNGDPQLGYAHIAFQVGSKDEVDRLTARLEKDGYVVKSYPRTTGDGYYESSIYDANGNAIEITE</sequence>
<dbReference type="SUPFAM" id="SSF54593">
    <property type="entry name" value="Glyoxalase/Bleomycin resistance protein/Dihydroxybiphenyl dioxygenase"/>
    <property type="match status" value="1"/>
</dbReference>
<dbReference type="InterPro" id="IPR037523">
    <property type="entry name" value="VOC_core"/>
</dbReference>
<dbReference type="EMBL" id="CACRSP010000003">
    <property type="protein sequence ID" value="VYS96151.1"/>
    <property type="molecule type" value="Genomic_DNA"/>
</dbReference>
<evidence type="ECO:0000313" key="2">
    <source>
        <dbReference type="EMBL" id="KAB7460694.1"/>
    </source>
</evidence>